<dbReference type="Gene3D" id="3.60.40.10">
    <property type="entry name" value="PPM-type phosphatase domain"/>
    <property type="match status" value="1"/>
</dbReference>
<evidence type="ECO:0000313" key="3">
    <source>
        <dbReference type="EMBL" id="MDT0349709.1"/>
    </source>
</evidence>
<dbReference type="InterPro" id="IPR003018">
    <property type="entry name" value="GAF"/>
</dbReference>
<comment type="caution">
    <text evidence="3">The sequence shown here is derived from an EMBL/GenBank/DDBJ whole genome shotgun (WGS) entry which is preliminary data.</text>
</comment>
<evidence type="ECO:0000313" key="4">
    <source>
        <dbReference type="Proteomes" id="UP001183202"/>
    </source>
</evidence>
<dbReference type="InterPro" id="IPR001932">
    <property type="entry name" value="PPM-type_phosphatase-like_dom"/>
</dbReference>
<feature type="domain" description="PPM-type phosphatase" evidence="2">
    <location>
        <begin position="147"/>
        <end position="375"/>
    </location>
</feature>
<dbReference type="SUPFAM" id="SSF81606">
    <property type="entry name" value="PP2C-like"/>
    <property type="match status" value="1"/>
</dbReference>
<dbReference type="RefSeq" id="WP_311555719.1">
    <property type="nucleotide sequence ID" value="NZ_JAVREJ010000004.1"/>
</dbReference>
<keyword evidence="4" id="KW-1185">Reference proteome</keyword>
<proteinExistence type="predicted"/>
<accession>A0ABU2N8U0</accession>
<dbReference type="PROSITE" id="PS51318">
    <property type="entry name" value="TAT"/>
    <property type="match status" value="1"/>
</dbReference>
<dbReference type="EMBL" id="JAVREJ010000004">
    <property type="protein sequence ID" value="MDT0349709.1"/>
    <property type="molecule type" value="Genomic_DNA"/>
</dbReference>
<dbReference type="InterPro" id="IPR036457">
    <property type="entry name" value="PPM-type-like_dom_sf"/>
</dbReference>
<keyword evidence="1" id="KW-0378">Hydrolase</keyword>
<reference evidence="4" key="1">
    <citation type="submission" date="2023-07" db="EMBL/GenBank/DDBJ databases">
        <title>30 novel species of actinomycetes from the DSMZ collection.</title>
        <authorList>
            <person name="Nouioui I."/>
        </authorList>
    </citation>
    <scope>NUCLEOTIDE SEQUENCE [LARGE SCALE GENOMIC DNA]</scope>
    <source>
        <strain evidence="4">DSM 45834</strain>
    </source>
</reference>
<dbReference type="Pfam" id="PF01590">
    <property type="entry name" value="GAF"/>
    <property type="match status" value="1"/>
</dbReference>
<dbReference type="SUPFAM" id="SSF55781">
    <property type="entry name" value="GAF domain-like"/>
    <property type="match status" value="1"/>
</dbReference>
<dbReference type="Proteomes" id="UP001183202">
    <property type="component" value="Unassembled WGS sequence"/>
</dbReference>
<evidence type="ECO:0000259" key="2">
    <source>
        <dbReference type="SMART" id="SM00331"/>
    </source>
</evidence>
<dbReference type="InterPro" id="IPR006311">
    <property type="entry name" value="TAT_signal"/>
</dbReference>
<dbReference type="SMART" id="SM00331">
    <property type="entry name" value="PP2C_SIG"/>
    <property type="match status" value="1"/>
</dbReference>
<dbReference type="Gene3D" id="3.30.450.40">
    <property type="match status" value="1"/>
</dbReference>
<protein>
    <submittedName>
        <fullName evidence="3">SpoIIE family protein phosphatase</fullName>
    </submittedName>
</protein>
<dbReference type="InterPro" id="IPR052016">
    <property type="entry name" value="Bact_Sigma-Reg"/>
</dbReference>
<dbReference type="InterPro" id="IPR029016">
    <property type="entry name" value="GAF-like_dom_sf"/>
</dbReference>
<evidence type="ECO:0000256" key="1">
    <source>
        <dbReference type="ARBA" id="ARBA00022801"/>
    </source>
</evidence>
<sequence length="378" mass="41041">MDRRRADRPGRSRRRLLHRAAAAAGAVLPGDPTPLFAATVAEAERRVVTYPDRLRFDADHPGSDRAWLRDRGLHALVAAPLLHDDGPLGTLLLGWDAPHPLEPSDQLTVTTLAGFAGQALDRALRLQYRTGVAYQLQHAMLTSLPDVPGLEMAARYRPADSREYVGGDWYDAAFIPDPQRPGDEIIAVCVGDVVGHTLQAATLMGQVRAMLRQAAWDHPGEPPSHALTALELATTGLGLPAAGTAVLAHLRRIATGQWSMTWSNAGHPPPVLLCPDGTTVLLEDHDILFGYPSLRSGPRCDHHHLLDPGSTLFFYTDGLVERRGDDVDDLDDHIDRLRLLLAELPDRSPAEMVDAAVEVLGLDAQDDVVAFAVRLSTP</sequence>
<dbReference type="PANTHER" id="PTHR43156:SF2">
    <property type="entry name" value="STAGE II SPORULATION PROTEIN E"/>
    <property type="match status" value="1"/>
</dbReference>
<dbReference type="Pfam" id="PF07228">
    <property type="entry name" value="SpoIIE"/>
    <property type="match status" value="1"/>
</dbReference>
<organism evidence="3 4">
    <name type="scientific">Pseudonocardia charpentierae</name>
    <dbReference type="NCBI Taxonomy" id="3075545"/>
    <lineage>
        <taxon>Bacteria</taxon>
        <taxon>Bacillati</taxon>
        <taxon>Actinomycetota</taxon>
        <taxon>Actinomycetes</taxon>
        <taxon>Pseudonocardiales</taxon>
        <taxon>Pseudonocardiaceae</taxon>
        <taxon>Pseudonocardia</taxon>
    </lineage>
</organism>
<dbReference type="PANTHER" id="PTHR43156">
    <property type="entry name" value="STAGE II SPORULATION PROTEIN E-RELATED"/>
    <property type="match status" value="1"/>
</dbReference>
<name>A0ABU2N8U0_9PSEU</name>
<gene>
    <name evidence="3" type="ORF">RM445_09265</name>
</gene>